<accession>A0A395J1G6</accession>
<protein>
    <submittedName>
        <fullName evidence="1">Uncharacterized protein</fullName>
    </submittedName>
</protein>
<dbReference type="EMBL" id="QKRW01000008">
    <property type="protein sequence ID" value="RAL65958.1"/>
    <property type="molecule type" value="Genomic_DNA"/>
</dbReference>
<evidence type="ECO:0000313" key="1">
    <source>
        <dbReference type="EMBL" id="RAL65958.1"/>
    </source>
</evidence>
<name>A0A395J1G6_9HELO</name>
<gene>
    <name evidence="1" type="ORF">DID88_005619</name>
</gene>
<keyword evidence="2" id="KW-1185">Reference proteome</keyword>
<proteinExistence type="predicted"/>
<dbReference type="AlphaFoldDB" id="A0A395J1G6"/>
<organism evidence="1 2">
    <name type="scientific">Monilinia fructigena</name>
    <dbReference type="NCBI Taxonomy" id="38457"/>
    <lineage>
        <taxon>Eukaryota</taxon>
        <taxon>Fungi</taxon>
        <taxon>Dikarya</taxon>
        <taxon>Ascomycota</taxon>
        <taxon>Pezizomycotina</taxon>
        <taxon>Leotiomycetes</taxon>
        <taxon>Helotiales</taxon>
        <taxon>Sclerotiniaceae</taxon>
        <taxon>Monilinia</taxon>
    </lineage>
</organism>
<dbReference type="Proteomes" id="UP000249056">
    <property type="component" value="Unassembled WGS sequence"/>
</dbReference>
<reference evidence="1 2" key="1">
    <citation type="submission" date="2018-06" db="EMBL/GenBank/DDBJ databases">
        <title>Genome Sequence of the Brown Rot Fungal Pathogen Monilinia fructigena.</title>
        <authorList>
            <person name="Landi L."/>
            <person name="De Miccolis Angelini R.M."/>
            <person name="Pollastro S."/>
            <person name="Abate D."/>
            <person name="Faretra F."/>
            <person name="Romanazzi G."/>
        </authorList>
    </citation>
    <scope>NUCLEOTIDE SEQUENCE [LARGE SCALE GENOMIC DNA]</scope>
    <source>
        <strain evidence="1 2">Mfrg269</strain>
    </source>
</reference>
<sequence length="106" mass="11161">MLVYSSFKRTGMVAGLVIFPLRHLYDSPLIDPRNVAASSHFEPGTCRAQFLDQEINIPVYVCAHGFVGICDGVLSIALGLHGGDNDAGAEVEGETETGLDAVAGVV</sequence>
<evidence type="ECO:0000313" key="2">
    <source>
        <dbReference type="Proteomes" id="UP000249056"/>
    </source>
</evidence>
<comment type="caution">
    <text evidence="1">The sequence shown here is derived from an EMBL/GenBank/DDBJ whole genome shotgun (WGS) entry which is preliminary data.</text>
</comment>